<dbReference type="PANTHER" id="PTHR42920:SF5">
    <property type="entry name" value="EAMA DOMAIN-CONTAINING PROTEIN"/>
    <property type="match status" value="1"/>
</dbReference>
<dbReference type="PANTHER" id="PTHR42920">
    <property type="entry name" value="OS03G0707200 PROTEIN-RELATED"/>
    <property type="match status" value="1"/>
</dbReference>
<feature type="domain" description="EamA" evidence="8">
    <location>
        <begin position="303"/>
        <end position="451"/>
    </location>
</feature>
<keyword evidence="5 7" id="KW-0472">Membrane</keyword>
<evidence type="ECO:0000256" key="4">
    <source>
        <dbReference type="ARBA" id="ARBA00022989"/>
    </source>
</evidence>
<feature type="transmembrane region" description="Helical" evidence="7">
    <location>
        <begin position="434"/>
        <end position="453"/>
    </location>
</feature>
<evidence type="ECO:0000256" key="1">
    <source>
        <dbReference type="ARBA" id="ARBA00004651"/>
    </source>
</evidence>
<gene>
    <name evidence="9" type="ORF">F1559_003790</name>
</gene>
<evidence type="ECO:0000313" key="10">
    <source>
        <dbReference type="Proteomes" id="UP000530660"/>
    </source>
</evidence>
<keyword evidence="4 7" id="KW-1133">Transmembrane helix</keyword>
<proteinExistence type="predicted"/>
<evidence type="ECO:0000256" key="2">
    <source>
        <dbReference type="ARBA" id="ARBA00022475"/>
    </source>
</evidence>
<feature type="transmembrane region" description="Helical" evidence="7">
    <location>
        <begin position="17"/>
        <end position="41"/>
    </location>
</feature>
<evidence type="ECO:0000256" key="6">
    <source>
        <dbReference type="SAM" id="MobiDB-lite"/>
    </source>
</evidence>
<dbReference type="SUPFAM" id="SSF103481">
    <property type="entry name" value="Multidrug resistance efflux transporter EmrE"/>
    <property type="match status" value="1"/>
</dbReference>
<evidence type="ECO:0000256" key="5">
    <source>
        <dbReference type="ARBA" id="ARBA00023136"/>
    </source>
</evidence>
<feature type="transmembrane region" description="Helical" evidence="7">
    <location>
        <begin position="272"/>
        <end position="290"/>
    </location>
</feature>
<evidence type="ECO:0000256" key="7">
    <source>
        <dbReference type="SAM" id="Phobius"/>
    </source>
</evidence>
<keyword evidence="3 7" id="KW-0812">Transmembrane</keyword>
<feature type="transmembrane region" description="Helical" evidence="7">
    <location>
        <begin position="241"/>
        <end position="260"/>
    </location>
</feature>
<sequence>MTTPVGELAWVPGGSQVFASVGVGVGVSAAARCVPALLVSGTRRCSWYVRRGSRACSHYLQIRSDTQPDANRGSAANGEQRLGTQRAVQPASTEGTATATSSSTSDDLVTIIDGIRVPGRALYYFVAFLWGSFSPAVRELYTLRHPPPPAVFNTARLLLSCATFWPVWLQQWRQLRQRLSANNTDGTRPLPPYRELYRRLAELFWSETYNWFRGGLELGLYVFLGNVAQVIGLEYTPASRAAFLVQLQTVFIPLLSGVFAQVGFIEAGSSQLNGQTLITSGMAFLGVFLLSQDKTSTVPSNWLGDTLEVLAAFTFSIYVLRLDRYARALPDTTPLAATKILVQAVCSLGWAAFSSHPNGNVGVAAESAALGWYDALVTIGVVAWTGLLVSAFSAYVQPQCQKRVPASETGVILATQPLFAAALSVMFLGERLGWKGALGGCIILLSTVVSSFLNGSGRRRDTPSGRKTDIDHK</sequence>
<evidence type="ECO:0000259" key="8">
    <source>
        <dbReference type="Pfam" id="PF00892"/>
    </source>
</evidence>
<feature type="compositionally biased region" description="Low complexity" evidence="6">
    <location>
        <begin position="91"/>
        <end position="101"/>
    </location>
</feature>
<dbReference type="InterPro" id="IPR037185">
    <property type="entry name" value="EmrE-like"/>
</dbReference>
<dbReference type="Pfam" id="PF00892">
    <property type="entry name" value="EamA"/>
    <property type="match status" value="1"/>
</dbReference>
<dbReference type="OrthoDB" id="4312at2759"/>
<dbReference type="Proteomes" id="UP000530660">
    <property type="component" value="Unassembled WGS sequence"/>
</dbReference>
<accession>A0A7J7IH35</accession>
<feature type="transmembrane region" description="Helical" evidence="7">
    <location>
        <begin position="332"/>
        <end position="353"/>
    </location>
</feature>
<evidence type="ECO:0000256" key="3">
    <source>
        <dbReference type="ARBA" id="ARBA00022692"/>
    </source>
</evidence>
<dbReference type="GO" id="GO:0005886">
    <property type="term" value="C:plasma membrane"/>
    <property type="evidence" value="ECO:0007669"/>
    <property type="project" value="UniProtKB-SubCell"/>
</dbReference>
<reference evidence="9 10" key="1">
    <citation type="journal article" date="2020" name="J. Phycol.">
        <title>Comparative genome analysis reveals Cyanidiococcus gen. nov., a new extremophilic red algal genus sister to Cyanidioschyzon (Cyanidioschyzonaceae, Rhodophyta).</title>
        <authorList>
            <person name="Liu S.-L."/>
            <person name="Chiang Y.-R."/>
            <person name="Yoon H.S."/>
            <person name="Fu H.-Y."/>
        </authorList>
    </citation>
    <scope>NUCLEOTIDE SEQUENCE [LARGE SCALE GENOMIC DNA]</scope>
    <source>
        <strain evidence="9 10">THAL066</strain>
    </source>
</reference>
<feature type="region of interest" description="Disordered" evidence="6">
    <location>
        <begin position="67"/>
        <end position="101"/>
    </location>
</feature>
<dbReference type="InterPro" id="IPR051258">
    <property type="entry name" value="Diverse_Substrate_Transporter"/>
</dbReference>
<dbReference type="InterPro" id="IPR000620">
    <property type="entry name" value="EamA_dom"/>
</dbReference>
<feature type="transmembrane region" description="Helical" evidence="7">
    <location>
        <begin position="373"/>
        <end position="396"/>
    </location>
</feature>
<evidence type="ECO:0000313" key="9">
    <source>
        <dbReference type="EMBL" id="KAF6002044.1"/>
    </source>
</evidence>
<dbReference type="AlphaFoldDB" id="A0A7J7IH35"/>
<protein>
    <recommendedName>
        <fullName evidence="8">EamA domain-containing protein</fullName>
    </recommendedName>
</protein>
<organism evidence="9 10">
    <name type="scientific">Cyanidiococcus yangmingshanensis</name>
    <dbReference type="NCBI Taxonomy" id="2690220"/>
    <lineage>
        <taxon>Eukaryota</taxon>
        <taxon>Rhodophyta</taxon>
        <taxon>Bangiophyceae</taxon>
        <taxon>Cyanidiales</taxon>
        <taxon>Cyanidiaceae</taxon>
        <taxon>Cyanidiococcus</taxon>
    </lineage>
</organism>
<feature type="transmembrane region" description="Helical" evidence="7">
    <location>
        <begin position="408"/>
        <end position="428"/>
    </location>
</feature>
<keyword evidence="2" id="KW-1003">Cell membrane</keyword>
<comment type="subcellular location">
    <subcellularLocation>
        <location evidence="1">Cell membrane</location>
        <topology evidence="1">Multi-pass membrane protein</topology>
    </subcellularLocation>
</comment>
<feature type="transmembrane region" description="Helical" evidence="7">
    <location>
        <begin position="302"/>
        <end position="320"/>
    </location>
</feature>
<feature type="transmembrane region" description="Helical" evidence="7">
    <location>
        <begin position="218"/>
        <end position="235"/>
    </location>
</feature>
<name>A0A7J7IH35_9RHOD</name>
<comment type="caution">
    <text evidence="9">The sequence shown here is derived from an EMBL/GenBank/DDBJ whole genome shotgun (WGS) entry which is preliminary data.</text>
</comment>
<keyword evidence="10" id="KW-1185">Reference proteome</keyword>
<dbReference type="EMBL" id="VWRR01000012">
    <property type="protein sequence ID" value="KAF6002044.1"/>
    <property type="molecule type" value="Genomic_DNA"/>
</dbReference>